<reference evidence="3" key="1">
    <citation type="submission" date="2016-10" db="EMBL/GenBank/DDBJ databases">
        <authorList>
            <person name="Varghese N."/>
            <person name="Submissions S."/>
        </authorList>
    </citation>
    <scope>NUCLEOTIDE SEQUENCE [LARGE SCALE GENOMIC DNA]</scope>
    <source>
        <strain evidence="3">DSM 19110</strain>
    </source>
</reference>
<organism evidence="2 3">
    <name type="scientific">Pedobacter steynii</name>
    <dbReference type="NCBI Taxonomy" id="430522"/>
    <lineage>
        <taxon>Bacteria</taxon>
        <taxon>Pseudomonadati</taxon>
        <taxon>Bacteroidota</taxon>
        <taxon>Sphingobacteriia</taxon>
        <taxon>Sphingobacteriales</taxon>
        <taxon>Sphingobacteriaceae</taxon>
        <taxon>Pedobacter</taxon>
    </lineage>
</organism>
<dbReference type="Gene3D" id="1.20.1260.10">
    <property type="match status" value="1"/>
</dbReference>
<accession>A0A1G9TZS5</accession>
<dbReference type="InterPro" id="IPR026820">
    <property type="entry name" value="VioB/RebD_dom"/>
</dbReference>
<evidence type="ECO:0000313" key="2">
    <source>
        <dbReference type="EMBL" id="SDM53182.1"/>
    </source>
</evidence>
<evidence type="ECO:0000313" key="3">
    <source>
        <dbReference type="Proteomes" id="UP000183200"/>
    </source>
</evidence>
<dbReference type="InterPro" id="IPR009078">
    <property type="entry name" value="Ferritin-like_SF"/>
</dbReference>
<sequence>MESQDITTTENLNTSIDEVIRKDDTTMEEHVALLNHSLIDSVDDELRLALLKDSLQVCIDLEFGTIPIYLAALWSIKDNLDPVAKSIRHIVQEEMLHLALVCNLLSSIGGDPKIYDTSDKGLRYPTKLPGGVHPELTLRLSGLNDDMLDDFLEIELPQGEIQIAEYDSKYKDCHEHDGEHSTTIGALYTAINEEFHSLKPEMKPDQQVSGPLSWFIVDNLEKLDSAIHWIMEQGEGAVEANETKTAPEELSHFYRFWEVRKRQKIELDPATGKYAFMSPLAFPEVWPMAIVPEGGYLQKDVPEEVWELTHQFDLVYSKMIHTLESAWGDGGQAALWKAIELMFDLEKFAIPLMKIPVLGIPGNYGPSFRLIEY</sequence>
<dbReference type="OrthoDB" id="9795032at2"/>
<dbReference type="InterPro" id="IPR012347">
    <property type="entry name" value="Ferritin-like"/>
</dbReference>
<feature type="domain" description="Iminophenyl-pyruvate dimer synthase" evidence="1">
    <location>
        <begin position="55"/>
        <end position="260"/>
    </location>
</feature>
<keyword evidence="3" id="KW-1185">Reference proteome</keyword>
<dbReference type="PANTHER" id="PTHR34400:SF4">
    <property type="entry name" value="MEMBRANE PROTEIN"/>
    <property type="match status" value="1"/>
</dbReference>
<protein>
    <submittedName>
        <fullName evidence="2">Ferritin-like</fullName>
    </submittedName>
</protein>
<dbReference type="EMBL" id="FNGY01000004">
    <property type="protein sequence ID" value="SDM53182.1"/>
    <property type="molecule type" value="Genomic_DNA"/>
</dbReference>
<dbReference type="Pfam" id="PF12902">
    <property type="entry name" value="Ferritin-like"/>
    <property type="match status" value="1"/>
</dbReference>
<dbReference type="RefSeq" id="WP_074607037.1">
    <property type="nucleotide sequence ID" value="NZ_FNGY01000004.1"/>
</dbReference>
<name>A0A1G9TZS5_9SPHI</name>
<proteinExistence type="predicted"/>
<dbReference type="Proteomes" id="UP000183200">
    <property type="component" value="Unassembled WGS sequence"/>
</dbReference>
<dbReference type="SUPFAM" id="SSF47240">
    <property type="entry name" value="Ferritin-like"/>
    <property type="match status" value="1"/>
</dbReference>
<dbReference type="AlphaFoldDB" id="A0A1G9TZS5"/>
<gene>
    <name evidence="2" type="ORF">SAMN05421820_10415</name>
</gene>
<dbReference type="PANTHER" id="PTHR34400">
    <property type="match status" value="1"/>
</dbReference>
<evidence type="ECO:0000259" key="1">
    <source>
        <dbReference type="Pfam" id="PF12902"/>
    </source>
</evidence>